<dbReference type="GO" id="GO:0006123">
    <property type="term" value="P:mitochondrial electron transport, cytochrome c to oxygen"/>
    <property type="evidence" value="ECO:0000318"/>
    <property type="project" value="GO_Central"/>
</dbReference>
<reference evidence="13 15" key="2">
    <citation type="journal article" date="2013" name="Nature">
        <title>Insights into bilaterian evolution from three spiralian genomes.</title>
        <authorList>
            <person name="Simakov O."/>
            <person name="Marletaz F."/>
            <person name="Cho S.J."/>
            <person name="Edsinger-Gonzales E."/>
            <person name="Havlak P."/>
            <person name="Hellsten U."/>
            <person name="Kuo D.H."/>
            <person name="Larsson T."/>
            <person name="Lv J."/>
            <person name="Arendt D."/>
            <person name="Savage R."/>
            <person name="Osoegawa K."/>
            <person name="de Jong P."/>
            <person name="Grimwood J."/>
            <person name="Chapman J.A."/>
            <person name="Shapiro H."/>
            <person name="Aerts A."/>
            <person name="Otillar R.P."/>
            <person name="Terry A.Y."/>
            <person name="Boore J.L."/>
            <person name="Grigoriev I.V."/>
            <person name="Lindberg D.R."/>
            <person name="Seaver E.C."/>
            <person name="Weisblat D.A."/>
            <person name="Putnam N.H."/>
            <person name="Rokhsar D.S."/>
        </authorList>
    </citation>
    <scope>NUCLEOTIDE SEQUENCE</scope>
</reference>
<dbReference type="FunFam" id="4.10.49.10:FF:000001">
    <property type="entry name" value="Cytochrome c oxidase subunit 7C"/>
    <property type="match status" value="1"/>
</dbReference>
<reference evidence="15" key="1">
    <citation type="submission" date="2012-12" db="EMBL/GenBank/DDBJ databases">
        <authorList>
            <person name="Hellsten U."/>
            <person name="Grimwood J."/>
            <person name="Chapman J.A."/>
            <person name="Shapiro H."/>
            <person name="Aerts A."/>
            <person name="Otillar R.P."/>
            <person name="Terry A.Y."/>
            <person name="Boore J.L."/>
            <person name="Simakov O."/>
            <person name="Marletaz F."/>
            <person name="Cho S.-J."/>
            <person name="Edsinger-Gonzales E."/>
            <person name="Havlak P."/>
            <person name="Kuo D.-H."/>
            <person name="Larsson T."/>
            <person name="Lv J."/>
            <person name="Arendt D."/>
            <person name="Savage R."/>
            <person name="Osoegawa K."/>
            <person name="de Jong P."/>
            <person name="Lindberg D.R."/>
            <person name="Seaver E.C."/>
            <person name="Weisblat D.A."/>
            <person name="Putnam N.H."/>
            <person name="Grigoriev I.V."/>
            <person name="Rokhsar D.S."/>
        </authorList>
    </citation>
    <scope>NUCLEOTIDE SEQUENCE</scope>
</reference>
<dbReference type="UniPathway" id="UPA00705"/>
<keyword evidence="15" id="KW-1185">Reference proteome</keyword>
<dbReference type="KEGG" id="hro:HELRODRAFT_185582"/>
<evidence type="ECO:0000256" key="9">
    <source>
        <dbReference type="ARBA" id="ARBA00023128"/>
    </source>
</evidence>
<evidence type="ECO:0000256" key="12">
    <source>
        <dbReference type="SAM" id="Phobius"/>
    </source>
</evidence>
<dbReference type="HOGENOM" id="CLU_194769_0_0_1"/>
<dbReference type="FunCoup" id="T1FN03">
    <property type="interactions" value="1001"/>
</dbReference>
<dbReference type="OrthoDB" id="9974841at2759"/>
<dbReference type="EnsemblMetazoa" id="HelroT185582">
    <property type="protein sequence ID" value="HelroP185582"/>
    <property type="gene ID" value="HelroG185582"/>
</dbReference>
<evidence type="ECO:0000256" key="2">
    <source>
        <dbReference type="ARBA" id="ARBA00004673"/>
    </source>
</evidence>
<dbReference type="eggNOG" id="KOG4527">
    <property type="taxonomic scope" value="Eukaryota"/>
</dbReference>
<evidence type="ECO:0000313" key="15">
    <source>
        <dbReference type="Proteomes" id="UP000015101"/>
    </source>
</evidence>
<dbReference type="PANTHER" id="PTHR13313:SF0">
    <property type="entry name" value="CYTOCHROME C OXIDASE SUBUNIT 7C, MITOCHONDRIAL"/>
    <property type="match status" value="1"/>
</dbReference>
<evidence type="ECO:0000256" key="5">
    <source>
        <dbReference type="ARBA" id="ARBA00022692"/>
    </source>
</evidence>
<feature type="transmembrane region" description="Helical" evidence="12">
    <location>
        <begin position="43"/>
        <end position="62"/>
    </location>
</feature>
<evidence type="ECO:0000313" key="13">
    <source>
        <dbReference type="EMBL" id="ESO04779.1"/>
    </source>
</evidence>
<evidence type="ECO:0000256" key="7">
    <source>
        <dbReference type="ARBA" id="ARBA00022946"/>
    </source>
</evidence>
<name>T1FN03_HELRO</name>
<accession>T1FN03</accession>
<evidence type="ECO:0000256" key="6">
    <source>
        <dbReference type="ARBA" id="ARBA00022792"/>
    </source>
</evidence>
<dbReference type="PANTHER" id="PTHR13313">
    <property type="entry name" value="CYTOCHROME C OXIDASE SUBUNIT VIIC"/>
    <property type="match status" value="1"/>
</dbReference>
<proteinExistence type="inferred from homology"/>
<dbReference type="Proteomes" id="UP000015101">
    <property type="component" value="Unassembled WGS sequence"/>
</dbReference>
<dbReference type="GeneID" id="20210202"/>
<protein>
    <recommendedName>
        <fullName evidence="4">Cytochrome c oxidase subunit 7C, mitochondrial</fullName>
    </recommendedName>
    <alternativeName>
        <fullName evidence="11">Cytochrome c oxidase polypeptide VIIc</fullName>
    </alternativeName>
</protein>
<organism evidence="14 15">
    <name type="scientific">Helobdella robusta</name>
    <name type="common">Californian leech</name>
    <dbReference type="NCBI Taxonomy" id="6412"/>
    <lineage>
        <taxon>Eukaryota</taxon>
        <taxon>Metazoa</taxon>
        <taxon>Spiralia</taxon>
        <taxon>Lophotrochozoa</taxon>
        <taxon>Annelida</taxon>
        <taxon>Clitellata</taxon>
        <taxon>Hirudinea</taxon>
        <taxon>Rhynchobdellida</taxon>
        <taxon>Glossiphoniidae</taxon>
        <taxon>Helobdella</taxon>
    </lineage>
</organism>
<dbReference type="GO" id="GO:0045277">
    <property type="term" value="C:respiratory chain complex IV"/>
    <property type="evidence" value="ECO:0007669"/>
    <property type="project" value="InterPro"/>
</dbReference>
<dbReference type="InParanoid" id="T1FN03"/>
<keyword evidence="10 12" id="KW-0472">Membrane</keyword>
<dbReference type="InterPro" id="IPR036636">
    <property type="entry name" value="COX7C/Cox8_sf"/>
</dbReference>
<keyword evidence="8 12" id="KW-1133">Transmembrane helix</keyword>
<dbReference type="EMBL" id="KB096457">
    <property type="protein sequence ID" value="ESO04779.1"/>
    <property type="molecule type" value="Genomic_DNA"/>
</dbReference>
<dbReference type="AlphaFoldDB" id="T1FN03"/>
<dbReference type="Pfam" id="PF02935">
    <property type="entry name" value="COX7C"/>
    <property type="match status" value="1"/>
</dbReference>
<keyword evidence="5 12" id="KW-0812">Transmembrane</keyword>
<evidence type="ECO:0000256" key="4">
    <source>
        <dbReference type="ARBA" id="ARBA00017004"/>
    </source>
</evidence>
<dbReference type="GO" id="GO:0005743">
    <property type="term" value="C:mitochondrial inner membrane"/>
    <property type="evidence" value="ECO:0007669"/>
    <property type="project" value="UniProtKB-SubCell"/>
</dbReference>
<dbReference type="EMBL" id="AMQM01004217">
    <property type="status" value="NOT_ANNOTATED_CDS"/>
    <property type="molecule type" value="Genomic_DNA"/>
</dbReference>
<dbReference type="STRING" id="6412.T1FN03"/>
<dbReference type="SUPFAM" id="SSF81427">
    <property type="entry name" value="Mitochondrial cytochrome c oxidase subunit VIIc (aka VIIIa)"/>
    <property type="match status" value="1"/>
</dbReference>
<dbReference type="InterPro" id="IPR004202">
    <property type="entry name" value="COX7C/Cox8"/>
</dbReference>
<dbReference type="CDD" id="cd00929">
    <property type="entry name" value="Cyt_c_Oxidase_VIIc"/>
    <property type="match status" value="1"/>
</dbReference>
<keyword evidence="9" id="KW-0496">Mitochondrion</keyword>
<keyword evidence="6" id="KW-0999">Mitochondrion inner membrane</keyword>
<comment type="subcellular location">
    <subcellularLocation>
        <location evidence="1">Mitochondrion inner membrane</location>
        <topology evidence="1">Single-pass membrane protein</topology>
    </subcellularLocation>
</comment>
<evidence type="ECO:0000256" key="8">
    <source>
        <dbReference type="ARBA" id="ARBA00022989"/>
    </source>
</evidence>
<evidence type="ECO:0000256" key="10">
    <source>
        <dbReference type="ARBA" id="ARBA00023136"/>
    </source>
</evidence>
<dbReference type="CTD" id="20210202"/>
<evidence type="ECO:0000313" key="14">
    <source>
        <dbReference type="EnsemblMetazoa" id="HelroP185582"/>
    </source>
</evidence>
<comment type="similarity">
    <text evidence="3">Belongs to the cytochrome c oxidase VIIc family.</text>
</comment>
<evidence type="ECO:0000256" key="1">
    <source>
        <dbReference type="ARBA" id="ARBA00004434"/>
    </source>
</evidence>
<dbReference type="OMA" id="FFIVRRQ"/>
<sequence length="69" mass="7926">MLFSRLGLLRTRGTMSVVRQFHIDQQGRPGANLPFDIHNRKKLLALMIVFFGSGFGAPFFLLRHQLLKD</sequence>
<comment type="pathway">
    <text evidence="2">Energy metabolism; oxidative phosphorylation.</text>
</comment>
<keyword evidence="7" id="KW-0809">Transit peptide</keyword>
<dbReference type="Gene3D" id="4.10.49.10">
    <property type="entry name" value="Cytochrome c oxidase subunit VIIc"/>
    <property type="match status" value="1"/>
</dbReference>
<evidence type="ECO:0000256" key="3">
    <source>
        <dbReference type="ARBA" id="ARBA00010514"/>
    </source>
</evidence>
<evidence type="ECO:0000256" key="11">
    <source>
        <dbReference type="ARBA" id="ARBA00031140"/>
    </source>
</evidence>
<reference evidence="14" key="3">
    <citation type="submission" date="2015-06" db="UniProtKB">
        <authorList>
            <consortium name="EnsemblMetazoa"/>
        </authorList>
    </citation>
    <scope>IDENTIFICATION</scope>
</reference>
<dbReference type="RefSeq" id="XP_009017358.1">
    <property type="nucleotide sequence ID" value="XM_009019110.1"/>
</dbReference>
<gene>
    <name evidence="14" type="primary">20210202</name>
    <name evidence="13" type="ORF">HELRODRAFT_185582</name>
</gene>